<dbReference type="Pfam" id="PF26178">
    <property type="entry name" value="PI-PLC_cat"/>
    <property type="match status" value="1"/>
</dbReference>
<name>A0AA86SBZ7_9FABA</name>
<sequence length="394" mass="43186">MLPERVKANIEGDIAENQSQVAVVVLLALSLINCFSCLKLGETCGSENKCNGGLICATCPENGNTRSRCVRTQPIIPTSKVKGLAFNKYSWLTTHNSYAQSDVKSETGSIIITTTTQEDTVAQQLKNGVRGLMLDLYEFENDIWLCHSFGGKCYQYTSFKRAITVLKDIRSFLEANPSEIVTIFIEDYVSAPQGISKLFDNAGLSKYLFPLSKMPKNGEDWPTVDHMVQQNQRFVVFTSKSSKEQSDGIAHQWKYVVENQYGDDGMINGSCPNRGESPAMNTKSRSLVLMNYFLTNANATAACAHNSAPLVNMLKTCHDAADKRWPNFIAVDFYLRSDGGGAPEAVDIANGHLTCGCDNIAYCKHNAPFGTCDVPPISPPPPAAAPRSPPREKS</sequence>
<dbReference type="CDD" id="cd08588">
    <property type="entry name" value="PI-PLCc_At5g67130_like"/>
    <property type="match status" value="1"/>
</dbReference>
<dbReference type="EMBL" id="OY731400">
    <property type="protein sequence ID" value="CAJ1942827.1"/>
    <property type="molecule type" value="Genomic_DNA"/>
</dbReference>
<dbReference type="Gene3D" id="3.20.20.190">
    <property type="entry name" value="Phosphatidylinositol (PI) phosphodiesterase"/>
    <property type="match status" value="1"/>
</dbReference>
<protein>
    <recommendedName>
        <fullName evidence="3">PI-PLC X domain-containing protein At5g67130-like</fullName>
    </recommendedName>
</protein>
<proteinExistence type="predicted"/>
<dbReference type="InterPro" id="IPR017946">
    <property type="entry name" value="PLC-like_Pdiesterase_TIM-brl"/>
</dbReference>
<keyword evidence="2" id="KW-1185">Reference proteome</keyword>
<reference evidence="1" key="1">
    <citation type="submission" date="2023-10" db="EMBL/GenBank/DDBJ databases">
        <authorList>
            <person name="Domelevo Entfellner J.-B."/>
        </authorList>
    </citation>
    <scope>NUCLEOTIDE SEQUENCE</scope>
</reference>
<organism evidence="1 2">
    <name type="scientific">Sphenostylis stenocarpa</name>
    <dbReference type="NCBI Taxonomy" id="92480"/>
    <lineage>
        <taxon>Eukaryota</taxon>
        <taxon>Viridiplantae</taxon>
        <taxon>Streptophyta</taxon>
        <taxon>Embryophyta</taxon>
        <taxon>Tracheophyta</taxon>
        <taxon>Spermatophyta</taxon>
        <taxon>Magnoliopsida</taxon>
        <taxon>eudicotyledons</taxon>
        <taxon>Gunneridae</taxon>
        <taxon>Pentapetalae</taxon>
        <taxon>rosids</taxon>
        <taxon>fabids</taxon>
        <taxon>Fabales</taxon>
        <taxon>Fabaceae</taxon>
        <taxon>Papilionoideae</taxon>
        <taxon>50 kb inversion clade</taxon>
        <taxon>NPAAA clade</taxon>
        <taxon>indigoferoid/millettioid clade</taxon>
        <taxon>Phaseoleae</taxon>
        <taxon>Sphenostylis</taxon>
    </lineage>
</organism>
<dbReference type="Proteomes" id="UP001189624">
    <property type="component" value="Chromosome 3"/>
</dbReference>
<dbReference type="GO" id="GO:0008081">
    <property type="term" value="F:phosphoric diester hydrolase activity"/>
    <property type="evidence" value="ECO:0007669"/>
    <property type="project" value="InterPro"/>
</dbReference>
<dbReference type="Gramene" id="rna-AYBTSS11_LOCUS11040">
    <property type="protein sequence ID" value="CAJ1942827.1"/>
    <property type="gene ID" value="gene-AYBTSS11_LOCUS11040"/>
</dbReference>
<evidence type="ECO:0000313" key="2">
    <source>
        <dbReference type="Proteomes" id="UP001189624"/>
    </source>
</evidence>
<dbReference type="AlphaFoldDB" id="A0AA86SBZ7"/>
<dbReference type="GO" id="GO:0006629">
    <property type="term" value="P:lipid metabolic process"/>
    <property type="evidence" value="ECO:0007669"/>
    <property type="project" value="InterPro"/>
</dbReference>
<accession>A0AA86SBZ7</accession>
<evidence type="ECO:0000313" key="1">
    <source>
        <dbReference type="EMBL" id="CAJ1942827.1"/>
    </source>
</evidence>
<evidence type="ECO:0008006" key="3">
    <source>
        <dbReference type="Google" id="ProtNLM"/>
    </source>
</evidence>
<dbReference type="SUPFAM" id="SSF51695">
    <property type="entry name" value="PLC-like phosphodiesterases"/>
    <property type="match status" value="1"/>
</dbReference>
<dbReference type="InterPro" id="IPR051057">
    <property type="entry name" value="PI-PLC_domain"/>
</dbReference>
<dbReference type="PROSITE" id="PS50007">
    <property type="entry name" value="PIPLC_X_DOMAIN"/>
    <property type="match status" value="1"/>
</dbReference>
<dbReference type="PANTHER" id="PTHR13593">
    <property type="match status" value="1"/>
</dbReference>
<dbReference type="PANTHER" id="PTHR13593:SF89">
    <property type="entry name" value="PLC-LIKE PHOSPHODIESTERASES SUPERFAMILY PROTEIN"/>
    <property type="match status" value="1"/>
</dbReference>
<gene>
    <name evidence="1" type="ORF">AYBTSS11_LOCUS11040</name>
</gene>